<dbReference type="FunFam" id="3.40.50.300:FF:001447">
    <property type="entry name" value="Ras-related protein Rab-1B"/>
    <property type="match status" value="1"/>
</dbReference>
<evidence type="ECO:0000313" key="6">
    <source>
        <dbReference type="Proteomes" id="UP000241769"/>
    </source>
</evidence>
<comment type="caution">
    <text evidence="5">The sequence shown here is derived from an EMBL/GenBank/DDBJ whole genome shotgun (WGS) entry which is preliminary data.</text>
</comment>
<dbReference type="Gene3D" id="3.40.50.300">
    <property type="entry name" value="P-loop containing nucleotide triphosphate hydrolases"/>
    <property type="match status" value="1"/>
</dbReference>
<keyword evidence="2" id="KW-0547">Nucleotide-binding</keyword>
<keyword evidence="3" id="KW-0342">GTP-binding</keyword>
<dbReference type="Pfam" id="PF00071">
    <property type="entry name" value="Ras"/>
    <property type="match status" value="1"/>
</dbReference>
<dbReference type="SMART" id="SM00175">
    <property type="entry name" value="RAB"/>
    <property type="match status" value="1"/>
</dbReference>
<evidence type="ECO:0000256" key="2">
    <source>
        <dbReference type="ARBA" id="ARBA00022741"/>
    </source>
</evidence>
<dbReference type="PANTHER" id="PTHR47977">
    <property type="entry name" value="RAS-RELATED PROTEIN RAB"/>
    <property type="match status" value="1"/>
</dbReference>
<dbReference type="InParanoid" id="A0A2P6NT00"/>
<dbReference type="GO" id="GO:0003924">
    <property type="term" value="F:GTPase activity"/>
    <property type="evidence" value="ECO:0007669"/>
    <property type="project" value="InterPro"/>
</dbReference>
<dbReference type="NCBIfam" id="TIGR00231">
    <property type="entry name" value="small_GTP"/>
    <property type="match status" value="1"/>
</dbReference>
<evidence type="ECO:0000256" key="1">
    <source>
        <dbReference type="ARBA" id="ARBA00006270"/>
    </source>
</evidence>
<keyword evidence="4" id="KW-0449">Lipoprotein</keyword>
<dbReference type="InterPro" id="IPR027417">
    <property type="entry name" value="P-loop_NTPase"/>
</dbReference>
<dbReference type="SMART" id="SM00174">
    <property type="entry name" value="RHO"/>
    <property type="match status" value="1"/>
</dbReference>
<organism evidence="5 6">
    <name type="scientific">Planoprotostelium fungivorum</name>
    <dbReference type="NCBI Taxonomy" id="1890364"/>
    <lineage>
        <taxon>Eukaryota</taxon>
        <taxon>Amoebozoa</taxon>
        <taxon>Evosea</taxon>
        <taxon>Variosea</taxon>
        <taxon>Cavosteliida</taxon>
        <taxon>Cavosteliaceae</taxon>
        <taxon>Planoprotostelium</taxon>
    </lineage>
</organism>
<dbReference type="PROSITE" id="PS51421">
    <property type="entry name" value="RAS"/>
    <property type="match status" value="1"/>
</dbReference>
<dbReference type="InterPro" id="IPR001806">
    <property type="entry name" value="Small_GTPase"/>
</dbReference>
<name>A0A2P6NT00_9EUKA</name>
<dbReference type="EMBL" id="MDYQ01000024">
    <property type="protein sequence ID" value="PRP87008.1"/>
    <property type="molecule type" value="Genomic_DNA"/>
</dbReference>
<dbReference type="AlphaFoldDB" id="A0A2P6NT00"/>
<proteinExistence type="inferred from homology"/>
<comment type="similarity">
    <text evidence="1">Belongs to the small GTPase superfamily. Rab family.</text>
</comment>
<dbReference type="PROSITE" id="PS51419">
    <property type="entry name" value="RAB"/>
    <property type="match status" value="1"/>
</dbReference>
<dbReference type="PRINTS" id="PR00449">
    <property type="entry name" value="RASTRNSFRMNG"/>
</dbReference>
<evidence type="ECO:0000313" key="5">
    <source>
        <dbReference type="EMBL" id="PRP87008.1"/>
    </source>
</evidence>
<dbReference type="SMART" id="SM00173">
    <property type="entry name" value="RAS"/>
    <property type="match status" value="1"/>
</dbReference>
<keyword evidence="6" id="KW-1185">Reference proteome</keyword>
<dbReference type="OrthoDB" id="413584at2759"/>
<reference evidence="5 6" key="1">
    <citation type="journal article" date="2018" name="Genome Biol. Evol.">
        <title>Multiple Roots of Fruiting Body Formation in Amoebozoa.</title>
        <authorList>
            <person name="Hillmann F."/>
            <person name="Forbes G."/>
            <person name="Novohradska S."/>
            <person name="Ferling I."/>
            <person name="Riege K."/>
            <person name="Groth M."/>
            <person name="Westermann M."/>
            <person name="Marz M."/>
            <person name="Spaller T."/>
            <person name="Winckler T."/>
            <person name="Schaap P."/>
            <person name="Glockner G."/>
        </authorList>
    </citation>
    <scope>NUCLEOTIDE SEQUENCE [LARGE SCALE GENOMIC DNA]</scope>
    <source>
        <strain evidence="5 6">Jena</strain>
    </source>
</reference>
<dbReference type="GO" id="GO:0005525">
    <property type="term" value="F:GTP binding"/>
    <property type="evidence" value="ECO:0007669"/>
    <property type="project" value="UniProtKB-KW"/>
</dbReference>
<evidence type="ECO:0000256" key="3">
    <source>
        <dbReference type="ARBA" id="ARBA00023134"/>
    </source>
</evidence>
<sequence length="273" mass="30505">MAKGKLPWSKKTKLEPGVVYLKHYPSKGRAIPTERADDWDPKTQIFCERYKSGLVTEQLPKAEKVLVVGDSACGKTGLIQRYCKQSHTEKYTATVGGDFNFQPYSIFGVKFELHFWEVGGKKEVKQVSQQMYGGASAVILCFSLGEERSLHHVAEWLNDVKKENAADPAVFLVGNKSDSFHMVTDESAETVALDIKAEYFETSGRTDSGVSEVFERLAAVIFERSVREFLKVHTTENEVIEAMLAQGDHVNQTPGHGASVVDRFELQTPVLIR</sequence>
<evidence type="ECO:0000256" key="4">
    <source>
        <dbReference type="ARBA" id="ARBA00023288"/>
    </source>
</evidence>
<gene>
    <name evidence="5" type="ORF">PROFUN_04990</name>
</gene>
<dbReference type="Proteomes" id="UP000241769">
    <property type="component" value="Unassembled WGS sequence"/>
</dbReference>
<dbReference type="InterPro" id="IPR050227">
    <property type="entry name" value="Rab"/>
</dbReference>
<dbReference type="InterPro" id="IPR005225">
    <property type="entry name" value="Small_GTP-bd"/>
</dbReference>
<dbReference type="CDD" id="cd00154">
    <property type="entry name" value="Rab"/>
    <property type="match status" value="1"/>
</dbReference>
<protein>
    <submittedName>
        <fullName evidence="5">Ras-related protein Rab-34</fullName>
    </submittedName>
</protein>
<dbReference type="SUPFAM" id="SSF52540">
    <property type="entry name" value="P-loop containing nucleoside triphosphate hydrolases"/>
    <property type="match status" value="1"/>
</dbReference>
<dbReference type="STRING" id="1890364.A0A2P6NT00"/>
<accession>A0A2P6NT00</accession>